<dbReference type="PANTHER" id="PTHR42973">
    <property type="entry name" value="BINDING OXIDOREDUCTASE, PUTATIVE (AFU_ORTHOLOGUE AFUA_1G17690)-RELATED"/>
    <property type="match status" value="1"/>
</dbReference>
<evidence type="ECO:0000256" key="4">
    <source>
        <dbReference type="ARBA" id="ARBA00023002"/>
    </source>
</evidence>
<keyword evidence="4" id="KW-0560">Oxidoreductase</keyword>
<evidence type="ECO:0000256" key="5">
    <source>
        <dbReference type="SAM" id="SignalP"/>
    </source>
</evidence>
<keyword evidence="2" id="KW-0285">Flavoprotein</keyword>
<protein>
    <recommendedName>
        <fullName evidence="6">FAD-binding PCMH-type domain-containing protein</fullName>
    </recommendedName>
</protein>
<evidence type="ECO:0000313" key="7">
    <source>
        <dbReference type="EMBL" id="KAL0634717.1"/>
    </source>
</evidence>
<keyword evidence="8" id="KW-1185">Reference proteome</keyword>
<gene>
    <name evidence="7" type="ORF">Q9L58_006382</name>
</gene>
<dbReference type="Gene3D" id="3.30.465.10">
    <property type="match status" value="1"/>
</dbReference>
<comment type="similarity">
    <text evidence="1">Belongs to the oxygen-dependent FAD-linked oxidoreductase family.</text>
</comment>
<evidence type="ECO:0000313" key="8">
    <source>
        <dbReference type="Proteomes" id="UP001447188"/>
    </source>
</evidence>
<dbReference type="InterPro" id="IPR036318">
    <property type="entry name" value="FAD-bd_PCMH-like_sf"/>
</dbReference>
<dbReference type="EMBL" id="JBBBZM010000087">
    <property type="protein sequence ID" value="KAL0634717.1"/>
    <property type="molecule type" value="Genomic_DNA"/>
</dbReference>
<accession>A0ABR3GFI7</accession>
<feature type="signal peptide" evidence="5">
    <location>
        <begin position="1"/>
        <end position="24"/>
    </location>
</feature>
<name>A0ABR3GFI7_9PEZI</name>
<dbReference type="InterPro" id="IPR050416">
    <property type="entry name" value="FAD-linked_Oxidoreductase"/>
</dbReference>
<feature type="domain" description="FAD-binding PCMH-type" evidence="6">
    <location>
        <begin position="89"/>
        <end position="266"/>
    </location>
</feature>
<organism evidence="7 8">
    <name type="scientific">Discina gigas</name>
    <dbReference type="NCBI Taxonomy" id="1032678"/>
    <lineage>
        <taxon>Eukaryota</taxon>
        <taxon>Fungi</taxon>
        <taxon>Dikarya</taxon>
        <taxon>Ascomycota</taxon>
        <taxon>Pezizomycotina</taxon>
        <taxon>Pezizomycetes</taxon>
        <taxon>Pezizales</taxon>
        <taxon>Discinaceae</taxon>
        <taxon>Discina</taxon>
    </lineage>
</organism>
<dbReference type="SUPFAM" id="SSF56176">
    <property type="entry name" value="FAD-binding/transporter-associated domain-like"/>
    <property type="match status" value="1"/>
</dbReference>
<proteinExistence type="inferred from homology"/>
<dbReference type="InterPro" id="IPR006094">
    <property type="entry name" value="Oxid_FAD_bind_N"/>
</dbReference>
<dbReference type="Pfam" id="PF01565">
    <property type="entry name" value="FAD_binding_4"/>
    <property type="match status" value="1"/>
</dbReference>
<evidence type="ECO:0000256" key="2">
    <source>
        <dbReference type="ARBA" id="ARBA00022630"/>
    </source>
</evidence>
<dbReference type="Proteomes" id="UP001447188">
    <property type="component" value="Unassembled WGS sequence"/>
</dbReference>
<dbReference type="PANTHER" id="PTHR42973:SF54">
    <property type="entry name" value="FAD-BINDING PCMH-TYPE DOMAIN-CONTAINING PROTEIN"/>
    <property type="match status" value="1"/>
</dbReference>
<sequence>MKTVSFTSIALPALALGVLGFVNANSPSEYLEFATDLGLSETDIDFFVSSFGGLSGKNVQQSCHTLKWLFPDNTYLPEAIDTYQAKVSINWSARAWLNGPCIFSPDTTHKTAVGVKVATFFGSQFAIRSGGHTPDPGSASTSTGILFSLENLNKIDLDTTKNILSIGPGGRWGNIYENLEARGFAAVGGRVSSVGVGGLLTGGGLSYFSGTEGFGADNVKSYEVVLANGCVVNASAKENPDLWWALKGGGNNFGIVTRFDINAIPKPGGLIWGGILTFLPSQIPDVLNAIAKFQAEGQVTDPKAAIIASLIQARVAGVEASFLTLFHQDPSDKAPASLQHFIDIGPVQNTVGNRTVSSLAAELYPAMPPLRQLFRVLTIKVSPTLYKFAADLFDQTYTSPDVLSAGAIGTFNFQPISIGMIDVSKTTGGHPLGISREPQVWLSLNSAWPSEKDDDLLISIARNFLNEVEKKAVEMGLNDDFMYLNDAASDQKIMEGYGKANLERLRTVAKEFDPDQVFQKQVPGGFKLY</sequence>
<dbReference type="InterPro" id="IPR016169">
    <property type="entry name" value="FAD-bd_PCMH_sub2"/>
</dbReference>
<evidence type="ECO:0000256" key="3">
    <source>
        <dbReference type="ARBA" id="ARBA00022827"/>
    </source>
</evidence>
<dbReference type="Gene3D" id="3.40.462.20">
    <property type="match status" value="1"/>
</dbReference>
<evidence type="ECO:0000256" key="1">
    <source>
        <dbReference type="ARBA" id="ARBA00005466"/>
    </source>
</evidence>
<keyword evidence="3" id="KW-0274">FAD</keyword>
<dbReference type="InterPro" id="IPR016166">
    <property type="entry name" value="FAD-bd_PCMH"/>
</dbReference>
<comment type="caution">
    <text evidence="7">The sequence shown here is derived from an EMBL/GenBank/DDBJ whole genome shotgun (WGS) entry which is preliminary data.</text>
</comment>
<dbReference type="PROSITE" id="PS51387">
    <property type="entry name" value="FAD_PCMH"/>
    <property type="match status" value="1"/>
</dbReference>
<evidence type="ECO:0000259" key="6">
    <source>
        <dbReference type="PROSITE" id="PS51387"/>
    </source>
</evidence>
<feature type="chain" id="PRO_5046185530" description="FAD-binding PCMH-type domain-containing protein" evidence="5">
    <location>
        <begin position="25"/>
        <end position="529"/>
    </location>
</feature>
<keyword evidence="5" id="KW-0732">Signal</keyword>
<reference evidence="7 8" key="1">
    <citation type="submission" date="2024-02" db="EMBL/GenBank/DDBJ databases">
        <title>Discinaceae phylogenomics.</title>
        <authorList>
            <person name="Dirks A.C."/>
            <person name="James T.Y."/>
        </authorList>
    </citation>
    <scope>NUCLEOTIDE SEQUENCE [LARGE SCALE GENOMIC DNA]</scope>
    <source>
        <strain evidence="7 8">ACD0624</strain>
    </source>
</reference>